<dbReference type="OrthoDB" id="27298at2759"/>
<gene>
    <name evidence="8" type="ORF">Taro_030594</name>
</gene>
<dbReference type="InterPro" id="IPR050080">
    <property type="entry name" value="RNase_PH"/>
</dbReference>
<dbReference type="GO" id="GO:0016075">
    <property type="term" value="P:rRNA catabolic process"/>
    <property type="evidence" value="ECO:0007669"/>
    <property type="project" value="TreeGrafter"/>
</dbReference>
<evidence type="ECO:0000256" key="2">
    <source>
        <dbReference type="ARBA" id="ARBA00006678"/>
    </source>
</evidence>
<evidence type="ECO:0000256" key="1">
    <source>
        <dbReference type="ARBA" id="ARBA00004123"/>
    </source>
</evidence>
<dbReference type="EMBL" id="NMUH01002114">
    <property type="protein sequence ID" value="MQL97894.1"/>
    <property type="molecule type" value="Genomic_DNA"/>
</dbReference>
<feature type="region of interest" description="Disordered" evidence="6">
    <location>
        <begin position="1"/>
        <end position="98"/>
    </location>
</feature>
<evidence type="ECO:0000313" key="8">
    <source>
        <dbReference type="EMBL" id="MQL97894.1"/>
    </source>
</evidence>
<dbReference type="Gene3D" id="3.30.230.70">
    <property type="entry name" value="GHMP Kinase, N-terminal domain"/>
    <property type="match status" value="1"/>
</dbReference>
<protein>
    <recommendedName>
        <fullName evidence="7">Exoribonuclease phosphorolytic domain-containing protein</fullName>
    </recommendedName>
</protein>
<dbReference type="InterPro" id="IPR027408">
    <property type="entry name" value="PNPase/RNase_PH_dom_sf"/>
</dbReference>
<reference evidence="8" key="1">
    <citation type="submission" date="2017-07" db="EMBL/GenBank/DDBJ databases">
        <title>Taro Niue Genome Assembly and Annotation.</title>
        <authorList>
            <person name="Atibalentja N."/>
            <person name="Keating K."/>
            <person name="Fields C.J."/>
        </authorList>
    </citation>
    <scope>NUCLEOTIDE SEQUENCE</scope>
    <source>
        <strain evidence="8">Niue_2</strain>
        <tissue evidence="8">Leaf</tissue>
    </source>
</reference>
<dbReference type="PANTHER" id="PTHR11953">
    <property type="entry name" value="EXOSOME COMPLEX COMPONENT"/>
    <property type="match status" value="1"/>
</dbReference>
<dbReference type="Pfam" id="PF01138">
    <property type="entry name" value="RNase_PH"/>
    <property type="match status" value="1"/>
</dbReference>
<keyword evidence="4" id="KW-0271">Exosome</keyword>
<keyword evidence="9" id="KW-1185">Reference proteome</keyword>
<comment type="subcellular location">
    <subcellularLocation>
        <location evidence="1">Nucleus</location>
    </subcellularLocation>
</comment>
<organism evidence="8 9">
    <name type="scientific">Colocasia esculenta</name>
    <name type="common">Wild taro</name>
    <name type="synonym">Arum esculentum</name>
    <dbReference type="NCBI Taxonomy" id="4460"/>
    <lineage>
        <taxon>Eukaryota</taxon>
        <taxon>Viridiplantae</taxon>
        <taxon>Streptophyta</taxon>
        <taxon>Embryophyta</taxon>
        <taxon>Tracheophyta</taxon>
        <taxon>Spermatophyta</taxon>
        <taxon>Magnoliopsida</taxon>
        <taxon>Liliopsida</taxon>
        <taxon>Araceae</taxon>
        <taxon>Aroideae</taxon>
        <taxon>Colocasieae</taxon>
        <taxon>Colocasia</taxon>
    </lineage>
</organism>
<dbReference type="InterPro" id="IPR001247">
    <property type="entry name" value="ExoRNase_PH_dom1"/>
</dbReference>
<feature type="compositionally biased region" description="Gly residues" evidence="6">
    <location>
        <begin position="39"/>
        <end position="48"/>
    </location>
</feature>
<dbReference type="GO" id="GO:0071028">
    <property type="term" value="P:nuclear mRNA surveillance"/>
    <property type="evidence" value="ECO:0007669"/>
    <property type="project" value="TreeGrafter"/>
</dbReference>
<dbReference type="AlphaFoldDB" id="A0A843VYD3"/>
<feature type="non-terminal residue" evidence="8">
    <location>
        <position position="1"/>
    </location>
</feature>
<dbReference type="GO" id="GO:0000177">
    <property type="term" value="C:cytoplasmic exosome (RNase complex)"/>
    <property type="evidence" value="ECO:0007669"/>
    <property type="project" value="TreeGrafter"/>
</dbReference>
<dbReference type="GO" id="GO:0005730">
    <property type="term" value="C:nucleolus"/>
    <property type="evidence" value="ECO:0007669"/>
    <property type="project" value="TreeGrafter"/>
</dbReference>
<comment type="caution">
    <text evidence="8">The sequence shown here is derived from an EMBL/GenBank/DDBJ whole genome shotgun (WGS) entry which is preliminary data.</text>
</comment>
<name>A0A843VYD3_COLES</name>
<dbReference type="Proteomes" id="UP000652761">
    <property type="component" value="Unassembled WGS sequence"/>
</dbReference>
<proteinExistence type="inferred from homology"/>
<dbReference type="GO" id="GO:0071051">
    <property type="term" value="P:poly(A)-dependent snoRNA 3'-end processing"/>
    <property type="evidence" value="ECO:0007669"/>
    <property type="project" value="TreeGrafter"/>
</dbReference>
<evidence type="ECO:0000256" key="3">
    <source>
        <dbReference type="ARBA" id="ARBA00022552"/>
    </source>
</evidence>
<evidence type="ECO:0000259" key="7">
    <source>
        <dbReference type="Pfam" id="PF01138"/>
    </source>
</evidence>
<dbReference type="GO" id="GO:0034475">
    <property type="term" value="P:U4 snRNA 3'-end processing"/>
    <property type="evidence" value="ECO:0007669"/>
    <property type="project" value="TreeGrafter"/>
</dbReference>
<dbReference type="GO" id="GO:0000176">
    <property type="term" value="C:nuclear exosome (RNase complex)"/>
    <property type="evidence" value="ECO:0007669"/>
    <property type="project" value="TreeGrafter"/>
</dbReference>
<dbReference type="GO" id="GO:0003723">
    <property type="term" value="F:RNA binding"/>
    <property type="evidence" value="ECO:0007669"/>
    <property type="project" value="TreeGrafter"/>
</dbReference>
<keyword evidence="3" id="KW-0698">rRNA processing</keyword>
<evidence type="ECO:0000256" key="5">
    <source>
        <dbReference type="ARBA" id="ARBA00023242"/>
    </source>
</evidence>
<dbReference type="CDD" id="cd11372">
    <property type="entry name" value="RNase_PH_RRP46"/>
    <property type="match status" value="1"/>
</dbReference>
<dbReference type="SUPFAM" id="SSF54211">
    <property type="entry name" value="Ribosomal protein S5 domain 2-like"/>
    <property type="match status" value="1"/>
</dbReference>
<keyword evidence="5" id="KW-0539">Nucleus</keyword>
<feature type="domain" description="Exoribonuclease phosphorolytic" evidence="7">
    <location>
        <begin position="213"/>
        <end position="333"/>
    </location>
</feature>
<comment type="similarity">
    <text evidence="2">Belongs to the RNase PH family.</text>
</comment>
<evidence type="ECO:0000256" key="6">
    <source>
        <dbReference type="SAM" id="MobiDB-lite"/>
    </source>
</evidence>
<accession>A0A843VYD3</accession>
<dbReference type="InterPro" id="IPR020568">
    <property type="entry name" value="Ribosomal_Su5_D2-typ_SF"/>
</dbReference>
<evidence type="ECO:0000256" key="4">
    <source>
        <dbReference type="ARBA" id="ARBA00022835"/>
    </source>
</evidence>
<evidence type="ECO:0000313" key="9">
    <source>
        <dbReference type="Proteomes" id="UP000652761"/>
    </source>
</evidence>
<dbReference type="PANTHER" id="PTHR11953:SF1">
    <property type="entry name" value="EXOSOME COMPLEX COMPONENT RRP46"/>
    <property type="match status" value="1"/>
</dbReference>
<sequence length="369" mass="39007">RERREREEEPSPSSSLCDQDRVGGRRRSGKAAAAVAKGPGCGGGGGQGVRQRRRSGKAAAKGPGSSGGGGQGARQRRRSGKAAAAVAKGPGCSGGSGQGARLRRLWWPRCQAAAGRESPARRTLSSFFSLLLAETKGGNKQQQRQCWASRGVPCAEDPVLLLLSSASSGQGGNGLRQGVCIRVECRDMVEREKGGSFAGTMEVDRTDGRTPNQLRPLACTRSLLHRAHGSAQWSQGETIVLAAVYGPKVGIRKGENPEKASIEVVWKPKTGQIGKAEKEYEMILRRTLQSICLLTVHPNTTTSVILQVVSDDGALLPCAINASCAALVDAGIPLKHLAVAVSCGLTENGSFFLDPSRAEEQVIKFCQWT</sequence>
<feature type="compositionally biased region" description="Low complexity" evidence="6">
    <location>
        <begin position="81"/>
        <end position="90"/>
    </location>
</feature>
<dbReference type="GO" id="GO:0006364">
    <property type="term" value="P:rRNA processing"/>
    <property type="evidence" value="ECO:0007669"/>
    <property type="project" value="UniProtKB-KW"/>
</dbReference>